<feature type="compositionally biased region" description="Acidic residues" evidence="1">
    <location>
        <begin position="239"/>
        <end position="253"/>
    </location>
</feature>
<protein>
    <submittedName>
        <fullName evidence="2">ATP-dependent RNA helicase p62-like</fullName>
    </submittedName>
</protein>
<feature type="region of interest" description="Disordered" evidence="1">
    <location>
        <begin position="195"/>
        <end position="288"/>
    </location>
</feature>
<keyword evidence="2" id="KW-0547">Nucleotide-binding</keyword>
<evidence type="ECO:0000313" key="3">
    <source>
        <dbReference type="Proteomes" id="UP000762676"/>
    </source>
</evidence>
<organism evidence="2 3">
    <name type="scientific">Elysia marginata</name>
    <dbReference type="NCBI Taxonomy" id="1093978"/>
    <lineage>
        <taxon>Eukaryota</taxon>
        <taxon>Metazoa</taxon>
        <taxon>Spiralia</taxon>
        <taxon>Lophotrochozoa</taxon>
        <taxon>Mollusca</taxon>
        <taxon>Gastropoda</taxon>
        <taxon>Heterobranchia</taxon>
        <taxon>Euthyneura</taxon>
        <taxon>Panpulmonata</taxon>
        <taxon>Sacoglossa</taxon>
        <taxon>Placobranchoidea</taxon>
        <taxon>Plakobranchidae</taxon>
        <taxon>Elysia</taxon>
    </lineage>
</organism>
<keyword evidence="2" id="KW-0378">Hydrolase</keyword>
<accession>A0AAV4FJ60</accession>
<dbReference type="AlphaFoldDB" id="A0AAV4FJ60"/>
<feature type="region of interest" description="Disordered" evidence="1">
    <location>
        <begin position="303"/>
        <end position="328"/>
    </location>
</feature>
<sequence length="462" mass="51840">MGTQVVPEPVLKSNCVLLVAYIDKLLKTGPDGLVLHGLMQLQDYLRVGFLAQAFREHHCQRVVEILAAVPYKAPVRYMASQVLQMLTGERSRRASVKEMDADPTWHYLDPDSDDELGTTLPAEQAEEVLACQAQHQMKGHDESKKANKPVSFVVGADSSSEEMGKDSTYCVISEASPNKDLMAVAERIVTSALADATRQEPEAEVGAAFGSDDKNLDCQQGDETGDVLANNRSVHLQSDETEEDDDNDSEIDANAEVQVNIIGATDEDDSYEDNEDNSNNINRNEEFDDDDEDFEIISVNDQDYNKGIAPPDIRRQTHGSTEKHKQETDLRHPLFDYSYPRARLKSRKSFRTVESVQPDQAASYRLELWNTWDNTTNEAIQPPKEQLPSGRELQRKDWVTLNRTRAIVGKIASTLHKWKLRPNSECPCGNQNQTMDHIQSECTEGPHYTDQDLRDCTDAAQA</sequence>
<dbReference type="GO" id="GO:0004386">
    <property type="term" value="F:helicase activity"/>
    <property type="evidence" value="ECO:0007669"/>
    <property type="project" value="UniProtKB-KW"/>
</dbReference>
<evidence type="ECO:0000256" key="1">
    <source>
        <dbReference type="SAM" id="MobiDB-lite"/>
    </source>
</evidence>
<feature type="compositionally biased region" description="Basic and acidic residues" evidence="1">
    <location>
        <begin position="312"/>
        <end position="328"/>
    </location>
</feature>
<keyword evidence="3" id="KW-1185">Reference proteome</keyword>
<keyword evidence="2" id="KW-0067">ATP-binding</keyword>
<evidence type="ECO:0000313" key="2">
    <source>
        <dbReference type="EMBL" id="GFR73303.1"/>
    </source>
</evidence>
<comment type="caution">
    <text evidence="2">The sequence shown here is derived from an EMBL/GenBank/DDBJ whole genome shotgun (WGS) entry which is preliminary data.</text>
</comment>
<gene>
    <name evidence="2" type="ORF">ElyMa_005726700</name>
</gene>
<name>A0AAV4FJ60_9GAST</name>
<keyword evidence="2" id="KW-0347">Helicase</keyword>
<reference evidence="2 3" key="1">
    <citation type="journal article" date="2021" name="Elife">
        <title>Chloroplast acquisition without the gene transfer in kleptoplastic sea slugs, Plakobranchus ocellatus.</title>
        <authorList>
            <person name="Maeda T."/>
            <person name="Takahashi S."/>
            <person name="Yoshida T."/>
            <person name="Shimamura S."/>
            <person name="Takaki Y."/>
            <person name="Nagai Y."/>
            <person name="Toyoda A."/>
            <person name="Suzuki Y."/>
            <person name="Arimoto A."/>
            <person name="Ishii H."/>
            <person name="Satoh N."/>
            <person name="Nishiyama T."/>
            <person name="Hasebe M."/>
            <person name="Maruyama T."/>
            <person name="Minagawa J."/>
            <person name="Obokata J."/>
            <person name="Shigenobu S."/>
        </authorList>
    </citation>
    <scope>NUCLEOTIDE SEQUENCE [LARGE SCALE GENOMIC DNA]</scope>
</reference>
<dbReference type="Proteomes" id="UP000762676">
    <property type="component" value="Unassembled WGS sequence"/>
</dbReference>
<feature type="compositionally biased region" description="Acidic residues" evidence="1">
    <location>
        <begin position="265"/>
        <end position="276"/>
    </location>
</feature>
<proteinExistence type="predicted"/>
<dbReference type="EMBL" id="BMAT01011473">
    <property type="protein sequence ID" value="GFR73303.1"/>
    <property type="molecule type" value="Genomic_DNA"/>
</dbReference>